<evidence type="ECO:0000313" key="1">
    <source>
        <dbReference type="EMBL" id="QOX63238.1"/>
    </source>
</evidence>
<protein>
    <submittedName>
        <fullName evidence="1">4Fe-4S dicluster domain-containing protein</fullName>
    </submittedName>
</protein>
<organism evidence="1 2">
    <name type="scientific">Anoxybacterium hadale</name>
    <dbReference type="NCBI Taxonomy" id="3408580"/>
    <lineage>
        <taxon>Bacteria</taxon>
        <taxon>Bacillati</taxon>
        <taxon>Bacillota</taxon>
        <taxon>Clostridia</taxon>
        <taxon>Peptostreptococcales</taxon>
        <taxon>Anaerovoracaceae</taxon>
        <taxon>Anoxybacterium</taxon>
    </lineage>
</organism>
<reference evidence="1" key="1">
    <citation type="submission" date="2019-08" db="EMBL/GenBank/DDBJ databases">
        <title>Genome sequence of Clostridiales bacterium MT110.</title>
        <authorList>
            <person name="Cao J."/>
        </authorList>
    </citation>
    <scope>NUCLEOTIDE SEQUENCE</scope>
    <source>
        <strain evidence="1">MT110</strain>
    </source>
</reference>
<gene>
    <name evidence="1" type="ORF">FRZ06_07700</name>
</gene>
<accession>A0ACD1AA78</accession>
<name>A0ACD1AA78_9FIRM</name>
<proteinExistence type="predicted"/>
<dbReference type="Proteomes" id="UP000594014">
    <property type="component" value="Chromosome"/>
</dbReference>
<evidence type="ECO:0000313" key="2">
    <source>
        <dbReference type="Proteomes" id="UP000594014"/>
    </source>
</evidence>
<keyword evidence="2" id="KW-1185">Reference proteome</keyword>
<sequence length="98" mass="10385">MKHKYLKNVATLKLDLDKCKGCGMCLDVCPHGVFAMEMEKATILDRDACMECGACDKNCPFDAIEVKIGVGCAAAVINGLLTGTEPSCDCSENSNGCC</sequence>
<dbReference type="EMBL" id="CP042469">
    <property type="protein sequence ID" value="QOX63238.1"/>
    <property type="molecule type" value="Genomic_DNA"/>
</dbReference>